<evidence type="ECO:0000256" key="1">
    <source>
        <dbReference type="SAM" id="MobiDB-lite"/>
    </source>
</evidence>
<feature type="compositionally biased region" description="Polar residues" evidence="1">
    <location>
        <begin position="1"/>
        <end position="11"/>
    </location>
</feature>
<name>U2QUA8_LEVBR</name>
<feature type="non-terminal residue" evidence="2">
    <location>
        <position position="1"/>
    </location>
</feature>
<feature type="region of interest" description="Disordered" evidence="1">
    <location>
        <begin position="1"/>
        <end position="20"/>
    </location>
</feature>
<gene>
    <name evidence="2" type="ORF">HMPREF0495_01878</name>
</gene>
<comment type="caution">
    <text evidence="2">The sequence shown here is derived from an EMBL/GenBank/DDBJ whole genome shotgun (WGS) entry which is preliminary data.</text>
</comment>
<organism evidence="2 3">
    <name type="scientific">Levilactobacillus brevis ATCC 14869 = DSM 20054</name>
    <dbReference type="NCBI Taxonomy" id="649758"/>
    <lineage>
        <taxon>Bacteria</taxon>
        <taxon>Bacillati</taxon>
        <taxon>Bacillota</taxon>
        <taxon>Bacilli</taxon>
        <taxon>Lactobacillales</taxon>
        <taxon>Lactobacillaceae</taxon>
        <taxon>Levilactobacillus</taxon>
    </lineage>
</organism>
<dbReference type="Proteomes" id="UP000016644">
    <property type="component" value="Unassembled WGS sequence"/>
</dbReference>
<proteinExistence type="predicted"/>
<protein>
    <submittedName>
        <fullName evidence="2">Uncharacterized protein</fullName>
    </submittedName>
</protein>
<dbReference type="EMBL" id="AWVK01000091">
    <property type="protein sequence ID" value="ERK42332.1"/>
    <property type="molecule type" value="Genomic_DNA"/>
</dbReference>
<evidence type="ECO:0000313" key="3">
    <source>
        <dbReference type="Proteomes" id="UP000016644"/>
    </source>
</evidence>
<evidence type="ECO:0000313" key="2">
    <source>
        <dbReference type="EMBL" id="ERK42332.1"/>
    </source>
</evidence>
<sequence length="52" mass="5620">NFIESINSFQANDDRSIRGNNDCQVKESTSICNFPPAAHTESESGNASGKQC</sequence>
<dbReference type="AlphaFoldDB" id="U2QUA8"/>
<reference evidence="2 3" key="1">
    <citation type="submission" date="2013-06" db="EMBL/GenBank/DDBJ databases">
        <authorList>
            <person name="Weinstock G."/>
            <person name="Sodergren E."/>
            <person name="Lobos E.A."/>
            <person name="Fulton L."/>
            <person name="Fulton R."/>
            <person name="Courtney L."/>
            <person name="Fronick C."/>
            <person name="O'Laughlin M."/>
            <person name="Godfrey J."/>
            <person name="Wilson R.M."/>
            <person name="Miner T."/>
            <person name="Farmer C."/>
            <person name="Delehaunty K."/>
            <person name="Cordes M."/>
            <person name="Minx P."/>
            <person name="Tomlinson C."/>
            <person name="Chen J."/>
            <person name="Wollam A."/>
            <person name="Pepin K.H."/>
            <person name="Bhonagiri V."/>
            <person name="Zhang X."/>
            <person name="Warren W."/>
            <person name="Mitreva M."/>
            <person name="Mardis E.R."/>
            <person name="Wilson R.K."/>
        </authorList>
    </citation>
    <scope>NUCLEOTIDE SEQUENCE [LARGE SCALE GENOMIC DNA]</scope>
    <source>
        <strain evidence="2 3">ATCC 14869</strain>
    </source>
</reference>
<accession>U2QUA8</accession>
<dbReference type="HOGENOM" id="CLU_3073302_0_0_9"/>